<dbReference type="PANTHER" id="PTHR44656:SF7">
    <property type="entry name" value="DEHYDROGENASE_REDUCTASE SDR FAMILY MEMBER 12"/>
    <property type="match status" value="1"/>
</dbReference>
<protein>
    <recommendedName>
        <fullName evidence="3">Dehydrogenase/reductase SDR family member 12</fullName>
    </recommendedName>
</protein>
<dbReference type="Pfam" id="PF00106">
    <property type="entry name" value="adh_short"/>
    <property type="match status" value="1"/>
</dbReference>
<sequence>MISLFPVPGFNMAFITRGIWFFKGLKEYTKSGFEKARATFRPEDLDDADMNGHTVMITGANSGIGKCVATALAKLGAEVHLICRNPSSAEEAKKEISAATGNPNVHIHTLDMSLPRDVTRFAQWFVREGKSLDVLVNNAGCMVHTRQTDADGLELNFATNTLGTHLLTMGLLPALKKATNGKARVVVVSSGGMLTQRLDVNDLQTEKKAYDGTAVYAQNKRQQVIMVELYAKKYPEVFFASMHPGWADTPAVRSAMPGFYERMKDRLRTAEQGADTVVWLSAAKSAVDQPSGSFFQDRQPVATHLPMSRTRVTPADEEKLMTILDEYYMKFKE</sequence>
<dbReference type="EMBL" id="CAJPEX010000184">
    <property type="protein sequence ID" value="CAG0914038.1"/>
    <property type="molecule type" value="Genomic_DNA"/>
</dbReference>
<reference evidence="1" key="1">
    <citation type="submission" date="2020-11" db="EMBL/GenBank/DDBJ databases">
        <authorList>
            <person name="Tran Van P."/>
        </authorList>
    </citation>
    <scope>NUCLEOTIDE SEQUENCE</scope>
</reference>
<dbReference type="InterPro" id="IPR002347">
    <property type="entry name" value="SDR_fam"/>
</dbReference>
<evidence type="ECO:0000313" key="2">
    <source>
        <dbReference type="Proteomes" id="UP000678499"/>
    </source>
</evidence>
<dbReference type="InterPro" id="IPR052992">
    <property type="entry name" value="SDR_member_12"/>
</dbReference>
<dbReference type="InterPro" id="IPR036291">
    <property type="entry name" value="NAD(P)-bd_dom_sf"/>
</dbReference>
<name>A0A7R9BES0_9CRUS</name>
<evidence type="ECO:0000313" key="1">
    <source>
        <dbReference type="EMBL" id="CAD7273886.1"/>
    </source>
</evidence>
<evidence type="ECO:0008006" key="3">
    <source>
        <dbReference type="Google" id="ProtNLM"/>
    </source>
</evidence>
<proteinExistence type="predicted"/>
<dbReference type="Proteomes" id="UP000678499">
    <property type="component" value="Unassembled WGS sequence"/>
</dbReference>
<dbReference type="OrthoDB" id="5916692at2759"/>
<gene>
    <name evidence="1" type="ORF">NMOB1V02_LOCUS1754</name>
</gene>
<accession>A0A7R9BES0</accession>
<dbReference type="PANTHER" id="PTHR44656">
    <property type="entry name" value="DEHYDROGENASE/REDUCTASE SDR FAMILY MEMBER 12"/>
    <property type="match status" value="1"/>
</dbReference>
<dbReference type="Gene3D" id="3.40.50.720">
    <property type="entry name" value="NAD(P)-binding Rossmann-like Domain"/>
    <property type="match status" value="1"/>
</dbReference>
<dbReference type="SUPFAM" id="SSF51735">
    <property type="entry name" value="NAD(P)-binding Rossmann-fold domains"/>
    <property type="match status" value="1"/>
</dbReference>
<keyword evidence="2" id="KW-1185">Reference proteome</keyword>
<dbReference type="PRINTS" id="PR00081">
    <property type="entry name" value="GDHRDH"/>
</dbReference>
<organism evidence="1">
    <name type="scientific">Notodromas monacha</name>
    <dbReference type="NCBI Taxonomy" id="399045"/>
    <lineage>
        <taxon>Eukaryota</taxon>
        <taxon>Metazoa</taxon>
        <taxon>Ecdysozoa</taxon>
        <taxon>Arthropoda</taxon>
        <taxon>Crustacea</taxon>
        <taxon>Oligostraca</taxon>
        <taxon>Ostracoda</taxon>
        <taxon>Podocopa</taxon>
        <taxon>Podocopida</taxon>
        <taxon>Cypridocopina</taxon>
        <taxon>Cypridoidea</taxon>
        <taxon>Cyprididae</taxon>
        <taxon>Notodromas</taxon>
    </lineage>
</organism>
<dbReference type="AlphaFoldDB" id="A0A7R9BES0"/>
<dbReference type="EMBL" id="OA882221">
    <property type="protein sequence ID" value="CAD7273886.1"/>
    <property type="molecule type" value="Genomic_DNA"/>
</dbReference>